<dbReference type="Ensembl" id="ENSMMUT00000082260.1">
    <property type="protein sequence ID" value="ENSMMUP00000073228.1"/>
    <property type="gene ID" value="ENSMMUG00000056518.1"/>
</dbReference>
<dbReference type="AlphaFoldDB" id="A0A5F8A8E2"/>
<dbReference type="GeneTree" id="ENSGT00940000163505"/>
<name>A0A5F8A8E2_MACMU</name>
<proteinExistence type="predicted"/>
<dbReference type="PANTHER" id="PTHR12138:SF75">
    <property type="entry name" value="SECRETED PROTEIN"/>
    <property type="match status" value="1"/>
</dbReference>
<reference evidence="1" key="3">
    <citation type="submission" date="2025-08" db="UniProtKB">
        <authorList>
            <consortium name="Ensembl"/>
        </authorList>
    </citation>
    <scope>IDENTIFICATION</scope>
    <source>
        <strain evidence="1">17573</strain>
    </source>
</reference>
<keyword evidence="2" id="KW-1185">Reference proteome</keyword>
<protein>
    <submittedName>
        <fullName evidence="1">Uncharacterized protein</fullName>
    </submittedName>
</protein>
<sequence length="153" mass="17634">MKLPTKTQKEKNINFIELNNNEDNIFKFLFVCLFVCFLRWSLALSPRLECSGAILAHCKLRLPGSHHSPASVSRVAGTTGAHHRAPLVFCIFGKDRVSPWSRSPDLMVRLPQPPKVLGCCVQPIFKIFYLKICQFFKCFLFQIYEFLHLLSYL</sequence>
<dbReference type="Bgee" id="ENSMMUG00000056518">
    <property type="expression patterns" value="Expressed in lung and 9 other cell types or tissues"/>
</dbReference>
<evidence type="ECO:0000313" key="1">
    <source>
        <dbReference type="Ensembl" id="ENSMMUP00000073228.1"/>
    </source>
</evidence>
<dbReference type="InParanoid" id="A0A5F8A8E2"/>
<accession>A0A5F8A8E2</accession>
<dbReference type="VEuPathDB" id="HostDB:ENSMMUG00000056518"/>
<reference evidence="1" key="2">
    <citation type="submission" date="2019-01" db="EMBL/GenBank/DDBJ databases">
        <authorList>
            <person name="Graves T."/>
            <person name="Eichler E.E."/>
            <person name="Wilson R.K."/>
        </authorList>
    </citation>
    <scope>NUCLEOTIDE SEQUENCE [LARGE SCALE GENOMIC DNA]</scope>
    <source>
        <strain evidence="1">17573</strain>
    </source>
</reference>
<reference evidence="2" key="1">
    <citation type="journal article" date="2007" name="Science">
        <title>Evolutionary and biomedical insights from the rhesus macaque genome.</title>
        <authorList>
            <person name="Gibbs R.A."/>
            <person name="Rogers J."/>
            <person name="Katze M.G."/>
            <person name="Bumgarner R."/>
            <person name="Weinstock G.M."/>
            <person name="Mardis E.R."/>
            <person name="Remington K.A."/>
            <person name="Strausberg R.L."/>
            <person name="Venter J.C."/>
            <person name="Wilson R.K."/>
            <person name="Batzer M.A."/>
            <person name="Bustamante C.D."/>
            <person name="Eichler E.E."/>
            <person name="Hahn M.W."/>
            <person name="Hardison R.C."/>
            <person name="Makova K.D."/>
            <person name="Miller W."/>
            <person name="Milosavljevic A."/>
            <person name="Palermo R.E."/>
            <person name="Siepel A."/>
            <person name="Sikela J.M."/>
            <person name="Attaway T."/>
            <person name="Bell S."/>
            <person name="Bernard K.E."/>
            <person name="Buhay C.J."/>
            <person name="Chandrabose M.N."/>
            <person name="Dao M."/>
            <person name="Davis C."/>
            <person name="Delehaunty K.D."/>
            <person name="Ding Y."/>
            <person name="Dinh H.H."/>
            <person name="Dugan-Rocha S."/>
            <person name="Fulton L.A."/>
            <person name="Gabisi R.A."/>
            <person name="Garner T.T."/>
            <person name="Godfrey J."/>
            <person name="Hawes A.C."/>
            <person name="Hernandez J."/>
            <person name="Hines S."/>
            <person name="Holder M."/>
            <person name="Hume J."/>
            <person name="Jhangiani S.N."/>
            <person name="Joshi V."/>
            <person name="Khan Z.M."/>
            <person name="Kirkness E.F."/>
            <person name="Cree A."/>
            <person name="Fowler R.G."/>
            <person name="Lee S."/>
            <person name="Lewis L.R."/>
            <person name="Li Z."/>
            <person name="Liu Y.-S."/>
            <person name="Moore S.M."/>
            <person name="Muzny D."/>
            <person name="Nazareth L.V."/>
            <person name="Ngo D.N."/>
            <person name="Okwuonu G.O."/>
            <person name="Pai G."/>
            <person name="Parker D."/>
            <person name="Paul H.A."/>
            <person name="Pfannkoch C."/>
            <person name="Pohl C.S."/>
            <person name="Rogers Y.-H.C."/>
            <person name="Ruiz S.J."/>
            <person name="Sabo A."/>
            <person name="Santibanez J."/>
            <person name="Schneider B.W."/>
            <person name="Smith S.M."/>
            <person name="Sodergren E."/>
            <person name="Svatek A.F."/>
            <person name="Utterback T.R."/>
            <person name="Vattathil S."/>
            <person name="Warren W."/>
            <person name="White C.S."/>
            <person name="Chinwalla A.T."/>
            <person name="Feng Y."/>
            <person name="Halpern A.L."/>
            <person name="Hillier L.W."/>
            <person name="Huang X."/>
            <person name="Minx P."/>
            <person name="Nelson J.O."/>
            <person name="Pepin K.H."/>
            <person name="Qin X."/>
            <person name="Sutton G.G."/>
            <person name="Venter E."/>
            <person name="Walenz B.P."/>
            <person name="Wallis J.W."/>
            <person name="Worley K.C."/>
            <person name="Yang S.-P."/>
            <person name="Jones S.M."/>
            <person name="Marra M.A."/>
            <person name="Rocchi M."/>
            <person name="Schein J.E."/>
            <person name="Baertsch R."/>
            <person name="Clarke L."/>
            <person name="Csuros M."/>
            <person name="Glasscock J."/>
            <person name="Harris R.A."/>
            <person name="Havlak P."/>
            <person name="Jackson A.R."/>
            <person name="Jiang H."/>
            <person name="Liu Y."/>
            <person name="Messina D.N."/>
            <person name="Shen Y."/>
            <person name="Song H.X.-Z."/>
            <person name="Wylie T."/>
            <person name="Zhang L."/>
            <person name="Birney E."/>
            <person name="Han K."/>
            <person name="Konkel M.K."/>
            <person name="Lee J."/>
            <person name="Smit A.F.A."/>
            <person name="Ullmer B."/>
            <person name="Wang H."/>
            <person name="Xing J."/>
            <person name="Burhans R."/>
            <person name="Cheng Z."/>
            <person name="Karro J.E."/>
            <person name="Ma J."/>
            <person name="Raney B."/>
            <person name="She X."/>
            <person name="Cox M.J."/>
            <person name="Demuth J.P."/>
            <person name="Dumas L.J."/>
            <person name="Han S.-G."/>
            <person name="Hopkins J."/>
            <person name="Karimpour-Fard A."/>
            <person name="Kim Y.H."/>
            <person name="Pollack J.R."/>
            <person name="Vinar T."/>
            <person name="Addo-Quaye C."/>
            <person name="Degenhardt J."/>
            <person name="Denby A."/>
            <person name="Hubisz M.J."/>
            <person name="Indap A."/>
            <person name="Kosiol C."/>
            <person name="Lahn B.T."/>
            <person name="Lawson H.A."/>
            <person name="Marklein A."/>
            <person name="Nielsen R."/>
            <person name="Vallender E.J."/>
            <person name="Clark A.G."/>
            <person name="Ferguson B."/>
            <person name="Hernandez R.D."/>
            <person name="Hirani K."/>
            <person name="Kehrer-Sawatzki H."/>
            <person name="Kolb J."/>
            <person name="Patil S."/>
            <person name="Pu L.-L."/>
            <person name="Ren Y."/>
            <person name="Smith D.G."/>
            <person name="Wheeler D.A."/>
            <person name="Schenck I."/>
            <person name="Ball E.V."/>
            <person name="Chen R."/>
            <person name="Cooper D.N."/>
            <person name="Giardine B."/>
            <person name="Hsu F."/>
            <person name="Kent W.J."/>
            <person name="Lesk A."/>
            <person name="Nelson D.L."/>
            <person name="O'brien W.E."/>
            <person name="Pruefer K."/>
            <person name="Stenson P.D."/>
            <person name="Wallace J.C."/>
            <person name="Ke H."/>
            <person name="Liu X.-M."/>
            <person name="Wang P."/>
            <person name="Xiang A.P."/>
            <person name="Yang F."/>
            <person name="Barber G.P."/>
            <person name="Haussler D."/>
            <person name="Karolchik D."/>
            <person name="Kern A.D."/>
            <person name="Kuhn R.M."/>
            <person name="Smith K.E."/>
            <person name="Zwieg A.S."/>
        </authorList>
    </citation>
    <scope>NUCLEOTIDE SEQUENCE [LARGE SCALE GENOMIC DNA]</scope>
    <source>
        <strain evidence="2">17573</strain>
    </source>
</reference>
<dbReference type="Proteomes" id="UP000006718">
    <property type="component" value="Chromosome 19"/>
</dbReference>
<dbReference type="PANTHER" id="PTHR12138">
    <property type="entry name" value="PRIMATE-EXPANDED PROTEIN FAMILY"/>
    <property type="match status" value="1"/>
</dbReference>
<dbReference type="STRING" id="9544.ENSMMUP00000073228"/>
<reference evidence="1" key="4">
    <citation type="submission" date="2025-09" db="UniProtKB">
        <authorList>
            <consortium name="Ensembl"/>
        </authorList>
    </citation>
    <scope>IDENTIFICATION</scope>
    <source>
        <strain evidence="1">17573</strain>
    </source>
</reference>
<organism evidence="1 2">
    <name type="scientific">Macaca mulatta</name>
    <name type="common">Rhesus macaque</name>
    <dbReference type="NCBI Taxonomy" id="9544"/>
    <lineage>
        <taxon>Eukaryota</taxon>
        <taxon>Metazoa</taxon>
        <taxon>Chordata</taxon>
        <taxon>Craniata</taxon>
        <taxon>Vertebrata</taxon>
        <taxon>Euteleostomi</taxon>
        <taxon>Mammalia</taxon>
        <taxon>Eutheria</taxon>
        <taxon>Euarchontoglires</taxon>
        <taxon>Primates</taxon>
        <taxon>Haplorrhini</taxon>
        <taxon>Catarrhini</taxon>
        <taxon>Cercopithecidae</taxon>
        <taxon>Cercopithecinae</taxon>
        <taxon>Macaca</taxon>
    </lineage>
</organism>
<evidence type="ECO:0000313" key="2">
    <source>
        <dbReference type="Proteomes" id="UP000006718"/>
    </source>
</evidence>